<evidence type="ECO:0000313" key="1">
    <source>
        <dbReference type="EMBL" id="GAA0462345.1"/>
    </source>
</evidence>
<dbReference type="Proteomes" id="UP001500740">
    <property type="component" value="Unassembled WGS sequence"/>
</dbReference>
<evidence type="ECO:0008006" key="3">
    <source>
        <dbReference type="Google" id="ProtNLM"/>
    </source>
</evidence>
<evidence type="ECO:0000313" key="2">
    <source>
        <dbReference type="Proteomes" id="UP001500740"/>
    </source>
</evidence>
<sequence>MGFFDEAKEMIHTDLALNELDRNLKKAYKQLNKGYQSLNESTTYKKIKFEKVKEAIQQFKEYFYKRDFQISDSNVFIVASIGQRRAELMVNDTLDLTVRVYSHNEIISDHTLFLEDIKAKAPHFNGTIAKSEVQFASEYTDLPIQDKYKKSIEDIEKDLEAVNERLTKSYTPIFQYYDVINDEQYASLTDLLHYLNKELV</sequence>
<organism evidence="1 2">
    <name type="scientific">Alkalibacillus silvisoli</name>
    <dbReference type="NCBI Taxonomy" id="392823"/>
    <lineage>
        <taxon>Bacteria</taxon>
        <taxon>Bacillati</taxon>
        <taxon>Bacillota</taxon>
        <taxon>Bacilli</taxon>
        <taxon>Bacillales</taxon>
        <taxon>Bacillaceae</taxon>
        <taxon>Alkalibacillus</taxon>
    </lineage>
</organism>
<gene>
    <name evidence="1" type="ORF">GCM10008935_17360</name>
</gene>
<protein>
    <recommendedName>
        <fullName evidence="3">LXG domain-containing protein</fullName>
    </recommendedName>
</protein>
<dbReference type="EMBL" id="BAAACZ010000011">
    <property type="protein sequence ID" value="GAA0462345.1"/>
    <property type="molecule type" value="Genomic_DNA"/>
</dbReference>
<accession>A0ABP3JRR5</accession>
<proteinExistence type="predicted"/>
<reference evidence="2" key="1">
    <citation type="journal article" date="2019" name="Int. J. Syst. Evol. Microbiol.">
        <title>The Global Catalogue of Microorganisms (GCM) 10K type strain sequencing project: providing services to taxonomists for standard genome sequencing and annotation.</title>
        <authorList>
            <consortium name="The Broad Institute Genomics Platform"/>
            <consortium name="The Broad Institute Genome Sequencing Center for Infectious Disease"/>
            <person name="Wu L."/>
            <person name="Ma J."/>
        </authorList>
    </citation>
    <scope>NUCLEOTIDE SEQUENCE [LARGE SCALE GENOMIC DNA]</scope>
    <source>
        <strain evidence="2">JCM 14193</strain>
    </source>
</reference>
<comment type="caution">
    <text evidence="1">The sequence shown here is derived from an EMBL/GenBank/DDBJ whole genome shotgun (WGS) entry which is preliminary data.</text>
</comment>
<keyword evidence="2" id="KW-1185">Reference proteome</keyword>
<name>A0ABP3JRR5_9BACI</name>